<accession>A0A017SZM0</accession>
<evidence type="ECO:0000313" key="3">
    <source>
        <dbReference type="Proteomes" id="UP000019678"/>
    </source>
</evidence>
<comment type="caution">
    <text evidence="2">The sequence shown here is derived from an EMBL/GenBank/DDBJ whole genome shotgun (WGS) entry which is preliminary data.</text>
</comment>
<dbReference type="EMBL" id="ASRX01000072">
    <property type="protein sequence ID" value="EYF01756.1"/>
    <property type="molecule type" value="Genomic_DNA"/>
</dbReference>
<gene>
    <name evidence="2" type="ORF">CAP_7822</name>
</gene>
<organism evidence="2 3">
    <name type="scientific">Chondromyces apiculatus DSM 436</name>
    <dbReference type="NCBI Taxonomy" id="1192034"/>
    <lineage>
        <taxon>Bacteria</taxon>
        <taxon>Pseudomonadati</taxon>
        <taxon>Myxococcota</taxon>
        <taxon>Polyangia</taxon>
        <taxon>Polyangiales</taxon>
        <taxon>Polyangiaceae</taxon>
        <taxon>Chondromyces</taxon>
    </lineage>
</organism>
<dbReference type="Proteomes" id="UP000019678">
    <property type="component" value="Unassembled WGS sequence"/>
</dbReference>
<name>A0A017SZM0_9BACT</name>
<proteinExistence type="predicted"/>
<evidence type="ECO:0000256" key="1">
    <source>
        <dbReference type="SAM" id="MobiDB-lite"/>
    </source>
</evidence>
<reference evidence="2 3" key="1">
    <citation type="submission" date="2013-05" db="EMBL/GenBank/DDBJ databases">
        <title>Genome assembly of Chondromyces apiculatus DSM 436.</title>
        <authorList>
            <person name="Sharma G."/>
            <person name="Khatri I."/>
            <person name="Kaur C."/>
            <person name="Mayilraj S."/>
            <person name="Subramanian S."/>
        </authorList>
    </citation>
    <scope>NUCLEOTIDE SEQUENCE [LARGE SCALE GENOMIC DNA]</scope>
    <source>
        <strain evidence="2 3">DSM 436</strain>
    </source>
</reference>
<feature type="region of interest" description="Disordered" evidence="1">
    <location>
        <begin position="1"/>
        <end position="21"/>
    </location>
</feature>
<evidence type="ECO:0000313" key="2">
    <source>
        <dbReference type="EMBL" id="EYF01756.1"/>
    </source>
</evidence>
<protein>
    <submittedName>
        <fullName evidence="2">Uncharacterized protein</fullName>
    </submittedName>
</protein>
<sequence length="44" mass="4928">MKSKGHQVAPPEGARHKDPVLDKSFLELEEKIAGIADEWNVKEV</sequence>
<keyword evidence="3" id="KW-1185">Reference proteome</keyword>
<dbReference type="AlphaFoldDB" id="A0A017SZM0"/>